<dbReference type="CDD" id="cd19180">
    <property type="entry name" value="SET_SpSET10-like"/>
    <property type="match status" value="1"/>
</dbReference>
<dbReference type="eggNOG" id="KOG1337">
    <property type="taxonomic scope" value="Eukaryota"/>
</dbReference>
<dbReference type="GO" id="GO:0016279">
    <property type="term" value="F:protein-lysine N-methyltransferase activity"/>
    <property type="evidence" value="ECO:0007669"/>
    <property type="project" value="InterPro"/>
</dbReference>
<dbReference type="Proteomes" id="UP000182444">
    <property type="component" value="Chromosome 1E"/>
</dbReference>
<dbReference type="PROSITE" id="PS50280">
    <property type="entry name" value="SET"/>
    <property type="match status" value="1"/>
</dbReference>
<dbReference type="VEuPathDB" id="FungiDB:YALI0_E34397g"/>
<proteinExistence type="predicted"/>
<dbReference type="GeneID" id="2912238"/>
<dbReference type="EMBL" id="CP017557">
    <property type="protein sequence ID" value="AOW06384.1"/>
    <property type="molecule type" value="Genomic_DNA"/>
</dbReference>
<dbReference type="SUPFAM" id="SSF82199">
    <property type="entry name" value="SET domain"/>
    <property type="match status" value="1"/>
</dbReference>
<dbReference type="InterPro" id="IPR046341">
    <property type="entry name" value="SET_dom_sf"/>
</dbReference>
<dbReference type="KEGG" id="yli:2912238"/>
<gene>
    <name evidence="2" type="ORF">YALI1_E40785g</name>
</gene>
<dbReference type="VEuPathDB" id="FungiDB:YALI1_E40785g"/>
<dbReference type="InterPro" id="IPR050600">
    <property type="entry name" value="SETD3_SETD6_MTase"/>
</dbReference>
<organism evidence="2 3">
    <name type="scientific">Yarrowia lipolytica</name>
    <name type="common">Candida lipolytica</name>
    <dbReference type="NCBI Taxonomy" id="4952"/>
    <lineage>
        <taxon>Eukaryota</taxon>
        <taxon>Fungi</taxon>
        <taxon>Dikarya</taxon>
        <taxon>Ascomycota</taxon>
        <taxon>Saccharomycotina</taxon>
        <taxon>Dipodascomycetes</taxon>
        <taxon>Dipodascales</taxon>
        <taxon>Dipodascales incertae sedis</taxon>
        <taxon>Yarrowia</taxon>
    </lineage>
</organism>
<dbReference type="PANTHER" id="PTHR13271:SF34">
    <property type="entry name" value="N-LYSINE METHYLTRANSFERASE SETD6"/>
    <property type="match status" value="1"/>
</dbReference>
<name>A0A1D8NL73_YARLL</name>
<dbReference type="OrthoDB" id="42889at2759"/>
<dbReference type="RefSeq" id="XP_504771.2">
    <property type="nucleotide sequence ID" value="XM_504771.3"/>
</dbReference>
<reference evidence="2 3" key="1">
    <citation type="journal article" date="2016" name="PLoS ONE">
        <title>Sequence Assembly of Yarrowia lipolytica Strain W29/CLIB89 Shows Transposable Element Diversity.</title>
        <authorList>
            <person name="Magnan C."/>
            <person name="Yu J."/>
            <person name="Chang I."/>
            <person name="Jahn E."/>
            <person name="Kanomata Y."/>
            <person name="Wu J."/>
            <person name="Zeller M."/>
            <person name="Oakes M."/>
            <person name="Baldi P."/>
            <person name="Sandmeyer S."/>
        </authorList>
    </citation>
    <scope>NUCLEOTIDE SEQUENCE [LARGE SCALE GENOMIC DNA]</scope>
    <source>
        <strain evidence="3">CLIB89(W29)</strain>
    </source>
</reference>
<dbReference type="InterPro" id="IPR001214">
    <property type="entry name" value="SET_dom"/>
</dbReference>
<dbReference type="GO" id="GO:0005634">
    <property type="term" value="C:nucleus"/>
    <property type="evidence" value="ECO:0007669"/>
    <property type="project" value="TreeGrafter"/>
</dbReference>
<evidence type="ECO:0000313" key="3">
    <source>
        <dbReference type="Proteomes" id="UP000182444"/>
    </source>
</evidence>
<evidence type="ECO:0000313" key="2">
    <source>
        <dbReference type="EMBL" id="AOW06384.1"/>
    </source>
</evidence>
<feature type="region of interest" description="Disordered" evidence="1">
    <location>
        <begin position="314"/>
        <end position="334"/>
    </location>
</feature>
<feature type="compositionally biased region" description="Acidic residues" evidence="1">
    <location>
        <begin position="314"/>
        <end position="327"/>
    </location>
</feature>
<dbReference type="Pfam" id="PF00856">
    <property type="entry name" value="SET"/>
    <property type="match status" value="1"/>
</dbReference>
<dbReference type="InterPro" id="IPR044432">
    <property type="entry name" value="Set10/Efm1_SET"/>
</dbReference>
<accession>A0A1D8NL73</accession>
<dbReference type="AlphaFoldDB" id="A0A1D8NL73"/>
<evidence type="ECO:0000256" key="1">
    <source>
        <dbReference type="SAM" id="MobiDB-lite"/>
    </source>
</evidence>
<sequence length="492" mass="56088">MEGLFSWAKDNGAKISEEIEVSNLPDFGDSIVAKAALKDQELINIPTKLIINHEKAVKEFGAASSTFSTVADKQSLTKYFFAVEKNKGSDSFFHPYISQLPKKVTTPLYFTPEQQESLVGTNLEFYKNDKTELWEKEFKKLQQFVKTSVTLEDYLYASTIFTSRSFPERLMDPKNEDLSMLIPVLDLINHKPLTAVEWNVTGDAFAFKACSDVVKGSQVFNNYGSKGNEELLGAYGFALKDNEFDTMPLKAVIKGETIFDRIGYKLGLPEKLLTALDKVIFSSPIAKKSTLGRERLLYLLYSTLSDKLARLMGDEDEEEGDEDEEPPAPETSPENFIHYYKQGQIRILTETLITIQEEIQGLEPKILEMPSINHQDVLESGNEKLTDTIADVFAEGIDIEELFIFTIAWMLQYPEVKWNEKLTKLQIYIKEKALPFLIEAEKNGEDKYSEDFVGFYDEIIVQNNLKFDKQNILRAGVIFEEIYSQDSLRLLN</sequence>
<protein>
    <submittedName>
        <fullName evidence="2">Uncharacterized protein</fullName>
    </submittedName>
</protein>
<dbReference type="PANTHER" id="PTHR13271">
    <property type="entry name" value="UNCHARACTERIZED PUTATIVE METHYLTRANSFERASE"/>
    <property type="match status" value="1"/>
</dbReference>
<dbReference type="Gene3D" id="3.90.1410.10">
    <property type="entry name" value="set domain protein methyltransferase, domain 1"/>
    <property type="match status" value="1"/>
</dbReference>